<proteinExistence type="predicted"/>
<dbReference type="Proteomes" id="UP000305654">
    <property type="component" value="Unassembled WGS sequence"/>
</dbReference>
<dbReference type="Gene3D" id="3.10.129.10">
    <property type="entry name" value="Hotdog Thioesterase"/>
    <property type="match status" value="1"/>
</dbReference>
<accession>A0A5R9JEN7</accession>
<dbReference type="EMBL" id="VCDI01000001">
    <property type="protein sequence ID" value="TLU74101.1"/>
    <property type="molecule type" value="Genomic_DNA"/>
</dbReference>
<dbReference type="OrthoDB" id="9800188at2"/>
<reference evidence="1 2" key="1">
    <citation type="submission" date="2019-05" db="EMBL/GenBank/DDBJ databases">
        <authorList>
            <person name="Pankratov T."/>
            <person name="Grouzdev D."/>
        </authorList>
    </citation>
    <scope>NUCLEOTIDE SEQUENCE [LARGE SCALE GENOMIC DNA]</scope>
    <source>
        <strain evidence="1 2">KEBCLARHB70R</strain>
    </source>
</reference>
<organism evidence="1 2">
    <name type="scientific">Lichenicoccus roseus</name>
    <dbReference type="NCBI Taxonomy" id="2683649"/>
    <lineage>
        <taxon>Bacteria</taxon>
        <taxon>Pseudomonadati</taxon>
        <taxon>Pseudomonadota</taxon>
        <taxon>Alphaproteobacteria</taxon>
        <taxon>Acetobacterales</taxon>
        <taxon>Acetobacteraceae</taxon>
        <taxon>Lichenicoccus</taxon>
    </lineage>
</organism>
<sequence>MTRDGILALIPHQGAMCMLDRVLDWNADRITCESAAHLSDANPLRREGRLGIVCGAEFAFQAAALHGALLAGGVPQRAGYVAAMRLTLVGADRLDDTRFGLLKISSMLELNDPGGLIYGFALQAEDGTALLQGRGTIAFPA</sequence>
<dbReference type="RefSeq" id="WP_138324354.1">
    <property type="nucleotide sequence ID" value="NZ_VCDI01000001.1"/>
</dbReference>
<comment type="caution">
    <text evidence="1">The sequence shown here is derived from an EMBL/GenBank/DDBJ whole genome shotgun (WGS) entry which is preliminary data.</text>
</comment>
<keyword evidence="1" id="KW-0808">Transferase</keyword>
<protein>
    <submittedName>
        <fullName evidence="1">Phosphotransferase</fullName>
    </submittedName>
</protein>
<gene>
    <name evidence="1" type="ORF">FE263_02490</name>
</gene>
<dbReference type="InterPro" id="IPR016776">
    <property type="entry name" value="ApeP-like_dehydratase"/>
</dbReference>
<dbReference type="Pfam" id="PF22817">
    <property type="entry name" value="ApeP-like"/>
    <property type="match status" value="1"/>
</dbReference>
<evidence type="ECO:0000313" key="2">
    <source>
        <dbReference type="Proteomes" id="UP000305654"/>
    </source>
</evidence>
<dbReference type="AlphaFoldDB" id="A0A5R9JEN7"/>
<dbReference type="SUPFAM" id="SSF54637">
    <property type="entry name" value="Thioesterase/thiol ester dehydrase-isomerase"/>
    <property type="match status" value="1"/>
</dbReference>
<dbReference type="InterPro" id="IPR029069">
    <property type="entry name" value="HotDog_dom_sf"/>
</dbReference>
<keyword evidence="2" id="KW-1185">Reference proteome</keyword>
<name>A0A5R9JEN7_9PROT</name>
<evidence type="ECO:0000313" key="1">
    <source>
        <dbReference type="EMBL" id="TLU74101.1"/>
    </source>
</evidence>
<dbReference type="GO" id="GO:0016740">
    <property type="term" value="F:transferase activity"/>
    <property type="evidence" value="ECO:0007669"/>
    <property type="project" value="UniProtKB-KW"/>
</dbReference>